<accession>A0ABT0HDJ2</accession>
<dbReference type="EMBL" id="JALPRF010000001">
    <property type="protein sequence ID" value="MCK8490226.1"/>
    <property type="molecule type" value="Genomic_DNA"/>
</dbReference>
<protein>
    <recommendedName>
        <fullName evidence="4">PH domain-containing protein</fullName>
    </recommendedName>
</protein>
<evidence type="ECO:0000256" key="1">
    <source>
        <dbReference type="SAM" id="Phobius"/>
    </source>
</evidence>
<comment type="caution">
    <text evidence="2">The sequence shown here is derived from an EMBL/GenBank/DDBJ whole genome shotgun (WGS) entry which is preliminary data.</text>
</comment>
<dbReference type="Proteomes" id="UP001202180">
    <property type="component" value="Unassembled WGS sequence"/>
</dbReference>
<dbReference type="RefSeq" id="WP_248475107.1">
    <property type="nucleotide sequence ID" value="NZ_JALPRF010000001.1"/>
</dbReference>
<feature type="transmembrane region" description="Helical" evidence="1">
    <location>
        <begin position="12"/>
        <end position="31"/>
    </location>
</feature>
<keyword evidence="1" id="KW-0812">Transmembrane</keyword>
<proteinExistence type="predicted"/>
<evidence type="ECO:0000313" key="3">
    <source>
        <dbReference type="Proteomes" id="UP001202180"/>
    </source>
</evidence>
<keyword evidence="3" id="KW-1185">Reference proteome</keyword>
<feature type="transmembrane region" description="Helical" evidence="1">
    <location>
        <begin position="37"/>
        <end position="55"/>
    </location>
</feature>
<evidence type="ECO:0000313" key="2">
    <source>
        <dbReference type="EMBL" id="MCK8490226.1"/>
    </source>
</evidence>
<keyword evidence="1" id="KW-1133">Transmembrane helix</keyword>
<name>A0ABT0HDJ2_9BACT</name>
<organism evidence="2 3">
    <name type="scientific">Spirosoma liriopis</name>
    <dbReference type="NCBI Taxonomy" id="2937440"/>
    <lineage>
        <taxon>Bacteria</taxon>
        <taxon>Pseudomonadati</taxon>
        <taxon>Bacteroidota</taxon>
        <taxon>Cytophagia</taxon>
        <taxon>Cytophagales</taxon>
        <taxon>Cytophagaceae</taxon>
        <taxon>Spirosoma</taxon>
    </lineage>
</organism>
<sequence length="145" mass="17128">MNAFSERQYFRQWWLWLILGFSGCSVVYGVIQHPGQWPGLVIFALVVALFALWRLDTRYDETGIHYRVWPLMAWRTIRWNDVQEATLVTYRFVGYGIRWNFGEWVYNVAGNNGLRIRTTTNKRVLIGTQQPDELQNFLGTLTVLH</sequence>
<evidence type="ECO:0008006" key="4">
    <source>
        <dbReference type="Google" id="ProtNLM"/>
    </source>
</evidence>
<dbReference type="PROSITE" id="PS51257">
    <property type="entry name" value="PROKAR_LIPOPROTEIN"/>
    <property type="match status" value="1"/>
</dbReference>
<keyword evidence="1" id="KW-0472">Membrane</keyword>
<gene>
    <name evidence="2" type="ORF">M0L20_00100</name>
</gene>
<reference evidence="2 3" key="1">
    <citation type="submission" date="2022-04" db="EMBL/GenBank/DDBJ databases">
        <title>Spirosoma sp. strain RP8 genome sequencing and assembly.</title>
        <authorList>
            <person name="Jung Y."/>
        </authorList>
    </citation>
    <scope>NUCLEOTIDE SEQUENCE [LARGE SCALE GENOMIC DNA]</scope>
    <source>
        <strain evidence="2 3">RP8</strain>
    </source>
</reference>